<evidence type="ECO:0000313" key="3">
    <source>
        <dbReference type="EMBL" id="KER22006.1"/>
    </source>
</evidence>
<reference evidence="3 4" key="1">
    <citation type="submission" date="2013-11" db="EMBL/GenBank/DDBJ databases">
        <title>Opisthorchis viverrini - life in the bile duct.</title>
        <authorList>
            <person name="Young N.D."/>
            <person name="Nagarajan N."/>
            <person name="Lin S.J."/>
            <person name="Korhonen P.K."/>
            <person name="Jex A.R."/>
            <person name="Hall R.S."/>
            <person name="Safavi-Hemami H."/>
            <person name="Kaewkong W."/>
            <person name="Bertrand D."/>
            <person name="Gao S."/>
            <person name="Seet Q."/>
            <person name="Wongkham S."/>
            <person name="Teh B.T."/>
            <person name="Wongkham C."/>
            <person name="Intapan P.M."/>
            <person name="Maleewong W."/>
            <person name="Yang X."/>
            <person name="Hu M."/>
            <person name="Wang Z."/>
            <person name="Hofmann A."/>
            <person name="Sternberg P.W."/>
            <person name="Tan P."/>
            <person name="Wang J."/>
            <person name="Gasser R.B."/>
        </authorList>
    </citation>
    <scope>NUCLEOTIDE SEQUENCE [LARGE SCALE GENOMIC DNA]</scope>
</reference>
<organism evidence="3 4">
    <name type="scientific">Opisthorchis viverrini</name>
    <name type="common">Southeast Asian liver fluke</name>
    <dbReference type="NCBI Taxonomy" id="6198"/>
    <lineage>
        <taxon>Eukaryota</taxon>
        <taxon>Metazoa</taxon>
        <taxon>Spiralia</taxon>
        <taxon>Lophotrochozoa</taxon>
        <taxon>Platyhelminthes</taxon>
        <taxon>Trematoda</taxon>
        <taxon>Digenea</taxon>
        <taxon>Opisthorchiida</taxon>
        <taxon>Opisthorchiata</taxon>
        <taxon>Opisthorchiidae</taxon>
        <taxon>Opisthorchis</taxon>
    </lineage>
</organism>
<keyword evidence="1" id="KW-0175">Coiled coil</keyword>
<name>A0A074Z4I6_OPIVI</name>
<dbReference type="EMBL" id="KL596925">
    <property type="protein sequence ID" value="KER22006.1"/>
    <property type="molecule type" value="Genomic_DNA"/>
</dbReference>
<evidence type="ECO:0000313" key="4">
    <source>
        <dbReference type="Proteomes" id="UP000054324"/>
    </source>
</evidence>
<feature type="region of interest" description="Disordered" evidence="2">
    <location>
        <begin position="99"/>
        <end position="119"/>
    </location>
</feature>
<sequence>MSIEFDQLRELLQQQQKQFEEAQLKLIESLTQKLHIQTAAVSTARVLPSTHSSKELIRLTPLQQRHQQVATVSIYTMDLRFLSPVIRITNPRTSSSLLAFSSQRPKARESKATGPQQWF</sequence>
<dbReference type="KEGG" id="ovi:T265_09800"/>
<dbReference type="AlphaFoldDB" id="A0A074Z4I6"/>
<feature type="coiled-coil region" evidence="1">
    <location>
        <begin position="5"/>
        <end position="32"/>
    </location>
</feature>
<dbReference type="GeneID" id="20323968"/>
<dbReference type="CTD" id="20323968"/>
<dbReference type="Proteomes" id="UP000054324">
    <property type="component" value="Unassembled WGS sequence"/>
</dbReference>
<protein>
    <submittedName>
        <fullName evidence="3">Uncharacterized protein</fullName>
    </submittedName>
</protein>
<dbReference type="RefSeq" id="XP_009174241.1">
    <property type="nucleotide sequence ID" value="XM_009175977.1"/>
</dbReference>
<proteinExistence type="predicted"/>
<accession>A0A074Z4I6</accession>
<evidence type="ECO:0000256" key="1">
    <source>
        <dbReference type="SAM" id="Coils"/>
    </source>
</evidence>
<gene>
    <name evidence="3" type="ORF">T265_09800</name>
</gene>
<evidence type="ECO:0000256" key="2">
    <source>
        <dbReference type="SAM" id="MobiDB-lite"/>
    </source>
</evidence>
<keyword evidence="4" id="KW-1185">Reference proteome</keyword>